<dbReference type="OrthoDB" id="5600085at2759"/>
<evidence type="ECO:0000256" key="8">
    <source>
        <dbReference type="SAM" id="MobiDB-lite"/>
    </source>
</evidence>
<dbReference type="Proteomes" id="UP000054771">
    <property type="component" value="Unassembled WGS sequence"/>
</dbReference>
<dbReference type="GO" id="GO:0006879">
    <property type="term" value="P:intracellular iron ion homeostasis"/>
    <property type="evidence" value="ECO:0007669"/>
    <property type="project" value="TreeGrafter"/>
</dbReference>
<keyword evidence="11" id="KW-1185">Reference proteome</keyword>
<evidence type="ECO:0000313" key="11">
    <source>
        <dbReference type="Proteomes" id="UP000054771"/>
    </source>
</evidence>
<keyword evidence="7" id="KW-0539">Nucleus</keyword>
<evidence type="ECO:0000256" key="7">
    <source>
        <dbReference type="ARBA" id="ARBA00023242"/>
    </source>
</evidence>
<evidence type="ECO:0000259" key="9">
    <source>
        <dbReference type="PROSITE" id="PS50073"/>
    </source>
</evidence>
<keyword evidence="6" id="KW-0804">Transcription</keyword>
<dbReference type="EMBL" id="CDMC01000001">
    <property type="protein sequence ID" value="CEL00936.1"/>
    <property type="molecule type" value="Genomic_DNA"/>
</dbReference>
<dbReference type="GO" id="GO:0005634">
    <property type="term" value="C:nucleus"/>
    <property type="evidence" value="ECO:0007669"/>
    <property type="project" value="UniProtKB-SubCell"/>
</dbReference>
<dbReference type="PANTHER" id="PTHR28088:SF5">
    <property type="entry name" value="TRANSCRIPTIONAL ACTIVATOR HAA1-RELATED"/>
    <property type="match status" value="1"/>
</dbReference>
<proteinExistence type="predicted"/>
<keyword evidence="3" id="KW-0862">Zinc</keyword>
<dbReference type="OMA" id="FQISDQH"/>
<dbReference type="InterPro" id="IPR036395">
    <property type="entry name" value="Cu_fist_DNA-bd_dom_sf"/>
</dbReference>
<evidence type="ECO:0000256" key="6">
    <source>
        <dbReference type="ARBA" id="ARBA00023163"/>
    </source>
</evidence>
<sequence length="324" mass="35735">MLIDGKKWACEACIRGHRAASCSHSERPLTFINKKGRPVSQCLHCRSLRKSRSAHVKCGCGNTNRAKNDSETQDSYPQCNCARGERCVCALKKDPFPDLVPKPSWPHSPVHEERRITLAQPESALAALHEDYSRYPTRFNPIQISPSESAPEFQISDQHTRLQSNSAEDSLPANSVISPADLPSFTDLSSTMAPDYSAPTAFDNFSVQQTMAENLDLDMSSFPAVDFPIITASAGSINDINSENLYGEDMSTSTYTQSTSGLTGADSYAADWEGLYPDLFGINNAQLLDYMPHDFAPYDLRFPALLLPNGTGDVEKTRSIFKPR</sequence>
<dbReference type="GO" id="GO:0000978">
    <property type="term" value="F:RNA polymerase II cis-regulatory region sequence-specific DNA binding"/>
    <property type="evidence" value="ECO:0007669"/>
    <property type="project" value="TreeGrafter"/>
</dbReference>
<feature type="domain" description="Copper-fist" evidence="9">
    <location>
        <begin position="1"/>
        <end position="39"/>
    </location>
</feature>
<dbReference type="PANTHER" id="PTHR28088">
    <property type="entry name" value="TRANSCRIPTIONAL ACTIVATOR HAA1-RELATED"/>
    <property type="match status" value="1"/>
</dbReference>
<dbReference type="SMART" id="SM00412">
    <property type="entry name" value="Cu_FIST"/>
    <property type="match status" value="1"/>
</dbReference>
<keyword evidence="2" id="KW-0479">Metal-binding</keyword>
<accession>A0A0U5FSH8</accession>
<dbReference type="GO" id="GO:0006878">
    <property type="term" value="P:intracellular copper ion homeostasis"/>
    <property type="evidence" value="ECO:0007669"/>
    <property type="project" value="TreeGrafter"/>
</dbReference>
<gene>
    <name evidence="10" type="ORF">ASPCAL00528</name>
</gene>
<evidence type="ECO:0000256" key="5">
    <source>
        <dbReference type="ARBA" id="ARBA00023015"/>
    </source>
</evidence>
<dbReference type="InterPro" id="IPR051763">
    <property type="entry name" value="Copper_Homeo_Regul"/>
</dbReference>
<keyword evidence="4" id="KW-0186">Copper</keyword>
<dbReference type="SMART" id="SM01090">
    <property type="entry name" value="Copper-fist"/>
    <property type="match status" value="1"/>
</dbReference>
<dbReference type="PROSITE" id="PS50073">
    <property type="entry name" value="COPPER_FIST_2"/>
    <property type="match status" value="1"/>
</dbReference>
<dbReference type="STRING" id="454130.A0A0U5FSH8"/>
<keyword evidence="5" id="KW-0805">Transcription regulation</keyword>
<protein>
    <recommendedName>
        <fullName evidence="9">Copper-fist domain-containing protein</fullName>
    </recommendedName>
</protein>
<dbReference type="SUPFAM" id="SSF57879">
    <property type="entry name" value="Zinc domain conserved in yeast copper-regulated transcription factors"/>
    <property type="match status" value="1"/>
</dbReference>
<organism evidence="10 11">
    <name type="scientific">Aspergillus calidoustus</name>
    <dbReference type="NCBI Taxonomy" id="454130"/>
    <lineage>
        <taxon>Eukaryota</taxon>
        <taxon>Fungi</taxon>
        <taxon>Dikarya</taxon>
        <taxon>Ascomycota</taxon>
        <taxon>Pezizomycotina</taxon>
        <taxon>Eurotiomycetes</taxon>
        <taxon>Eurotiomycetidae</taxon>
        <taxon>Eurotiales</taxon>
        <taxon>Aspergillaceae</taxon>
        <taxon>Aspergillus</taxon>
        <taxon>Aspergillus subgen. Nidulantes</taxon>
    </lineage>
</organism>
<dbReference type="PRINTS" id="PR00617">
    <property type="entry name" value="COPPERFIST"/>
</dbReference>
<dbReference type="AlphaFoldDB" id="A0A0U5FSH8"/>
<name>A0A0U5FSH8_ASPCI</name>
<dbReference type="GO" id="GO:0045944">
    <property type="term" value="P:positive regulation of transcription by RNA polymerase II"/>
    <property type="evidence" value="ECO:0007669"/>
    <property type="project" value="TreeGrafter"/>
</dbReference>
<reference evidence="11" key="1">
    <citation type="journal article" date="2016" name="Genome Announc.">
        <title>Draft genome sequences of fungus Aspergillus calidoustus.</title>
        <authorList>
            <person name="Horn F."/>
            <person name="Linde J."/>
            <person name="Mattern D.J."/>
            <person name="Walther G."/>
            <person name="Guthke R."/>
            <person name="Scherlach K."/>
            <person name="Martin K."/>
            <person name="Brakhage A.A."/>
            <person name="Petzke L."/>
            <person name="Valiante V."/>
        </authorList>
    </citation>
    <scope>NUCLEOTIDE SEQUENCE [LARGE SCALE GENOMIC DNA]</scope>
    <source>
        <strain evidence="11">SF006504</strain>
    </source>
</reference>
<evidence type="ECO:0000256" key="2">
    <source>
        <dbReference type="ARBA" id="ARBA00022723"/>
    </source>
</evidence>
<evidence type="ECO:0000256" key="1">
    <source>
        <dbReference type="ARBA" id="ARBA00004123"/>
    </source>
</evidence>
<evidence type="ECO:0000313" key="10">
    <source>
        <dbReference type="EMBL" id="CEL00936.1"/>
    </source>
</evidence>
<comment type="subcellular location">
    <subcellularLocation>
        <location evidence="1">Nucleus</location>
    </subcellularLocation>
</comment>
<evidence type="ECO:0000256" key="3">
    <source>
        <dbReference type="ARBA" id="ARBA00022833"/>
    </source>
</evidence>
<dbReference type="InterPro" id="IPR001083">
    <property type="entry name" value="Cu_fist_DNA-bd_dom"/>
</dbReference>
<feature type="region of interest" description="Disordered" evidence="8">
    <location>
        <begin position="143"/>
        <end position="163"/>
    </location>
</feature>
<dbReference type="GO" id="GO:0005507">
    <property type="term" value="F:copper ion binding"/>
    <property type="evidence" value="ECO:0007669"/>
    <property type="project" value="InterPro"/>
</dbReference>
<evidence type="ECO:0000256" key="4">
    <source>
        <dbReference type="ARBA" id="ARBA00023008"/>
    </source>
</evidence>
<dbReference type="Pfam" id="PF00649">
    <property type="entry name" value="Copper-fist"/>
    <property type="match status" value="1"/>
</dbReference>
<dbReference type="GO" id="GO:0000981">
    <property type="term" value="F:DNA-binding transcription factor activity, RNA polymerase II-specific"/>
    <property type="evidence" value="ECO:0007669"/>
    <property type="project" value="TreeGrafter"/>
</dbReference>
<dbReference type="Gene3D" id="3.90.430.10">
    <property type="entry name" value="Copper fist DNA-binding domain"/>
    <property type="match status" value="1"/>
</dbReference>
<dbReference type="FunFam" id="3.90.430.10:FF:000001">
    <property type="entry name" value="Copper fist DNA-binding protein"/>
    <property type="match status" value="1"/>
</dbReference>